<proteinExistence type="predicted"/>
<dbReference type="AlphaFoldDB" id="A0A9N8DUI2"/>
<evidence type="ECO:0000256" key="2">
    <source>
        <dbReference type="ARBA" id="ARBA00022833"/>
    </source>
</evidence>
<keyword evidence="2" id="KW-0862">Zinc</keyword>
<keyword evidence="6" id="KW-1185">Reference proteome</keyword>
<keyword evidence="3" id="KW-0539">Nucleus</keyword>
<feature type="region of interest" description="Disordered" evidence="4">
    <location>
        <begin position="195"/>
        <end position="218"/>
    </location>
</feature>
<dbReference type="InterPro" id="IPR037129">
    <property type="entry name" value="XPA_sf"/>
</dbReference>
<sequence>MSSLLASTSTDQEDLLVKAMLVVLHHGQGLLSLQDIGRLSITSKAIQNTVEDCHVWKSVFQDISPDPVPLSILNAARAVTWNGEQGLLPCFTAPDSPASGLQKSNWTTPVQDVQHDSAAWTCVKTRAKEMFLLNYKDLDTLPSATVTPGTGPGGKTSTMYAYNDVKQKSFEKWGGAAGLEAEICRRVIKANQRYVQKQNSDKPMKKRPKIMHQSTRPTDDPALVVSPLLSNLPIGFVQRKSKCIRMVGNTFGHLLMEHGVLRGPGTNLEPVNHPRSLYLDLNDVVGLPTELVHCFANADFSQFRNQTGVVLAGVVDSVFRPRQNGDQLTIVCHDDFTRSFFENASTVTAYCKTGNGHTAHKELFDVAGGDASGYHATFCKENLLGELVVALGLTQTSPVQFLAGILAHMYSAKFLKCMYMEDGVDDPRNRGFEEVRLLKEAILMLKAAQNDEDDDEHEDNFCGCGWCR</sequence>
<reference evidence="5" key="1">
    <citation type="submission" date="2020-06" db="EMBL/GenBank/DDBJ databases">
        <authorList>
            <consortium name="Plant Systems Biology data submission"/>
        </authorList>
    </citation>
    <scope>NUCLEOTIDE SEQUENCE</scope>
    <source>
        <strain evidence="5">D6</strain>
    </source>
</reference>
<dbReference type="CDD" id="cd21075">
    <property type="entry name" value="DBD_XPA-like"/>
    <property type="match status" value="1"/>
</dbReference>
<protein>
    <submittedName>
        <fullName evidence="5">Uncharacterized protein</fullName>
    </submittedName>
</protein>
<comment type="subcellular location">
    <subcellularLocation>
        <location evidence="1">Nucleus</location>
    </subcellularLocation>
</comment>
<evidence type="ECO:0000256" key="4">
    <source>
        <dbReference type="SAM" id="MobiDB-lite"/>
    </source>
</evidence>
<dbReference type="EMBL" id="CAICTM010000285">
    <property type="protein sequence ID" value="CAB9506945.1"/>
    <property type="molecule type" value="Genomic_DNA"/>
</dbReference>
<dbReference type="InterPro" id="IPR009061">
    <property type="entry name" value="DNA-bd_dom_put_sf"/>
</dbReference>
<accession>A0A9N8DUI2</accession>
<dbReference type="SUPFAM" id="SSF46955">
    <property type="entry name" value="Putative DNA-binding domain"/>
    <property type="match status" value="1"/>
</dbReference>
<comment type="caution">
    <text evidence="5">The sequence shown here is derived from an EMBL/GenBank/DDBJ whole genome shotgun (WGS) entry which is preliminary data.</text>
</comment>
<evidence type="ECO:0000313" key="6">
    <source>
        <dbReference type="Proteomes" id="UP001153069"/>
    </source>
</evidence>
<dbReference type="Proteomes" id="UP001153069">
    <property type="component" value="Unassembled WGS sequence"/>
</dbReference>
<name>A0A9N8DUI2_9STRA</name>
<evidence type="ECO:0000256" key="3">
    <source>
        <dbReference type="ARBA" id="ARBA00023242"/>
    </source>
</evidence>
<dbReference type="GO" id="GO:0005634">
    <property type="term" value="C:nucleus"/>
    <property type="evidence" value="ECO:0007669"/>
    <property type="project" value="UniProtKB-SubCell"/>
</dbReference>
<evidence type="ECO:0000313" key="5">
    <source>
        <dbReference type="EMBL" id="CAB9506945.1"/>
    </source>
</evidence>
<organism evidence="5 6">
    <name type="scientific">Seminavis robusta</name>
    <dbReference type="NCBI Taxonomy" id="568900"/>
    <lineage>
        <taxon>Eukaryota</taxon>
        <taxon>Sar</taxon>
        <taxon>Stramenopiles</taxon>
        <taxon>Ochrophyta</taxon>
        <taxon>Bacillariophyta</taxon>
        <taxon>Bacillariophyceae</taxon>
        <taxon>Bacillariophycidae</taxon>
        <taxon>Naviculales</taxon>
        <taxon>Naviculaceae</taxon>
        <taxon>Seminavis</taxon>
    </lineage>
</organism>
<dbReference type="Gene3D" id="3.90.530.10">
    <property type="entry name" value="XPA C-terminal domain"/>
    <property type="match status" value="1"/>
</dbReference>
<gene>
    <name evidence="5" type="ORF">SEMRO_286_G108260.1</name>
</gene>
<evidence type="ECO:0000256" key="1">
    <source>
        <dbReference type="ARBA" id="ARBA00004123"/>
    </source>
</evidence>